<feature type="binding site" evidence="2">
    <location>
        <begin position="61"/>
        <end position="74"/>
    </location>
    <ligand>
        <name>ATP</name>
        <dbReference type="ChEBI" id="CHEBI:30616"/>
    </ligand>
</feature>
<keyword evidence="2" id="KW-0694">RNA-binding</keyword>
<evidence type="ECO:0000256" key="3">
    <source>
        <dbReference type="SAM" id="Phobius"/>
    </source>
</evidence>
<evidence type="ECO:0000313" key="4">
    <source>
        <dbReference type="EMBL" id="MSS81120.1"/>
    </source>
</evidence>
<comment type="subcellular location">
    <subcellularLocation>
        <location evidence="2">Cytoplasm</location>
    </subcellularLocation>
</comment>
<dbReference type="HAMAP" id="MF_01539">
    <property type="entry name" value="TmcAL"/>
    <property type="match status" value="1"/>
</dbReference>
<name>A0A6N7VJ90_ACIFE</name>
<keyword evidence="2" id="KW-0963">Cytoplasm</keyword>
<dbReference type="AlphaFoldDB" id="A0A6N7VJ90"/>
<feature type="transmembrane region" description="Helical" evidence="3">
    <location>
        <begin position="26"/>
        <end position="43"/>
    </location>
</feature>
<gene>
    <name evidence="2" type="primary">tmcAL</name>
    <name evidence="4" type="ORF">FX155_00560</name>
</gene>
<dbReference type="Pfam" id="PF05636">
    <property type="entry name" value="HIGH_NTase1"/>
    <property type="match status" value="1"/>
</dbReference>
<dbReference type="GO" id="GO:0005737">
    <property type="term" value="C:cytoplasm"/>
    <property type="evidence" value="ECO:0007669"/>
    <property type="project" value="UniProtKB-SubCell"/>
</dbReference>
<comment type="function">
    <text evidence="2">Catalyzes the formation of N(4)-acetylcytidine (ac(4)C) at the wobble position of elongator tRNA(Met), using acetate and ATP as substrates. First activates an acetate ion to form acetyladenylate (Ac-AMP) and then transfers the acetyl group to tRNA to form ac(4)C34.</text>
</comment>
<dbReference type="SUPFAM" id="SSF52374">
    <property type="entry name" value="Nucleotidylyl transferase"/>
    <property type="match status" value="1"/>
</dbReference>
<evidence type="ECO:0000256" key="1">
    <source>
        <dbReference type="ARBA" id="ARBA00022694"/>
    </source>
</evidence>
<keyword evidence="3" id="KW-0472">Membrane</keyword>
<keyword evidence="3" id="KW-0812">Transmembrane</keyword>
<proteinExistence type="inferred from homology"/>
<accession>A0A6N7VJ90</accession>
<comment type="catalytic activity">
    <reaction evidence="2">
        <text>cytidine(34) in elongator tRNA(Met) + acetate + ATP = N(4)-acetylcytidine(34) in elongator tRNA(Met) + AMP + diphosphate</text>
        <dbReference type="Rhea" id="RHEA:58144"/>
        <dbReference type="Rhea" id="RHEA-COMP:10693"/>
        <dbReference type="Rhea" id="RHEA-COMP:10694"/>
        <dbReference type="ChEBI" id="CHEBI:30089"/>
        <dbReference type="ChEBI" id="CHEBI:30616"/>
        <dbReference type="ChEBI" id="CHEBI:33019"/>
        <dbReference type="ChEBI" id="CHEBI:74900"/>
        <dbReference type="ChEBI" id="CHEBI:82748"/>
        <dbReference type="ChEBI" id="CHEBI:456215"/>
    </reaction>
</comment>
<dbReference type="InterPro" id="IPR008513">
    <property type="entry name" value="tRNA(Met)_cyd_acetate_ligase"/>
</dbReference>
<protein>
    <recommendedName>
        <fullName evidence="2">tRNA(Met) cytidine acetate ligase</fullName>
        <ecNumber evidence="2">6.3.4.-</ecNumber>
    </recommendedName>
</protein>
<evidence type="ECO:0000256" key="2">
    <source>
        <dbReference type="HAMAP-Rule" id="MF_01539"/>
    </source>
</evidence>
<dbReference type="GO" id="GO:0005524">
    <property type="term" value="F:ATP binding"/>
    <property type="evidence" value="ECO:0007669"/>
    <property type="project" value="UniProtKB-KW"/>
</dbReference>
<keyword evidence="2" id="KW-0436">Ligase</keyword>
<keyword evidence="2" id="KW-0547">Nucleotide-binding</keyword>
<dbReference type="GO" id="GO:0016879">
    <property type="term" value="F:ligase activity, forming carbon-nitrogen bonds"/>
    <property type="evidence" value="ECO:0007669"/>
    <property type="project" value="UniProtKB-UniRule"/>
</dbReference>
<dbReference type="Proteomes" id="UP000441455">
    <property type="component" value="Unassembled WGS sequence"/>
</dbReference>
<keyword evidence="1 2" id="KW-0819">tRNA processing</keyword>
<evidence type="ECO:0000313" key="5">
    <source>
        <dbReference type="Proteomes" id="UP000441455"/>
    </source>
</evidence>
<comment type="similarity">
    <text evidence="2">Belongs to the TmcAL family.</text>
</comment>
<dbReference type="GO" id="GO:0006400">
    <property type="term" value="P:tRNA modification"/>
    <property type="evidence" value="ECO:0007669"/>
    <property type="project" value="UniProtKB-UniRule"/>
</dbReference>
<feature type="binding site" evidence="2">
    <location>
        <position position="211"/>
    </location>
    <ligand>
        <name>ATP</name>
        <dbReference type="ChEBI" id="CHEBI:30616"/>
    </ligand>
</feature>
<organism evidence="4 5">
    <name type="scientific">Acidaminococcus fermentans</name>
    <dbReference type="NCBI Taxonomy" id="905"/>
    <lineage>
        <taxon>Bacteria</taxon>
        <taxon>Bacillati</taxon>
        <taxon>Bacillota</taxon>
        <taxon>Negativicutes</taxon>
        <taxon>Acidaminococcales</taxon>
        <taxon>Acidaminococcaceae</taxon>
        <taxon>Acidaminococcus</taxon>
    </lineage>
</organism>
<dbReference type="PANTHER" id="PTHR37825:SF1">
    <property type="entry name" value="TRNA(MET) CYTIDINE ACETATE LIGASE"/>
    <property type="match status" value="1"/>
</dbReference>
<dbReference type="EMBL" id="VULN01000001">
    <property type="protein sequence ID" value="MSS81120.1"/>
    <property type="molecule type" value="Genomic_DNA"/>
</dbReference>
<keyword evidence="4" id="KW-0808">Transferase</keyword>
<reference evidence="4 5" key="1">
    <citation type="submission" date="2019-08" db="EMBL/GenBank/DDBJ databases">
        <title>In-depth cultivation of the pig gut microbiome towards novel bacterial diversity and tailored functional studies.</title>
        <authorList>
            <person name="Wylensek D."/>
            <person name="Hitch T.C.A."/>
            <person name="Clavel T."/>
        </authorList>
    </citation>
    <scope>NUCLEOTIDE SEQUENCE [LARGE SCALE GENOMIC DNA]</scope>
    <source>
        <strain evidence="4 5">WCA-389-WT-5B</strain>
    </source>
</reference>
<dbReference type="GO" id="GO:0016740">
    <property type="term" value="F:transferase activity"/>
    <property type="evidence" value="ECO:0007669"/>
    <property type="project" value="UniProtKB-KW"/>
</dbReference>
<dbReference type="PANTHER" id="PTHR37825">
    <property type="entry name" value="TRNA(MET) CYTIDINE ACETATE LIGASE"/>
    <property type="match status" value="1"/>
</dbReference>
<dbReference type="GO" id="GO:0000049">
    <property type="term" value="F:tRNA binding"/>
    <property type="evidence" value="ECO:0007669"/>
    <property type="project" value="UniProtKB-KW"/>
</dbReference>
<keyword evidence="3" id="KW-1133">Transmembrane helix</keyword>
<comment type="caution">
    <text evidence="4">The sequence shown here is derived from an EMBL/GenBank/DDBJ whole genome shotgun (WGS) entry which is preliminary data.</text>
</comment>
<keyword evidence="2" id="KW-0820">tRNA-binding</keyword>
<dbReference type="InterPro" id="IPR014729">
    <property type="entry name" value="Rossmann-like_a/b/a_fold"/>
</dbReference>
<sequence>MEELPQFTTKIFITLPPDRLLILNQYYAYAIILIYVSKVLRICKIKIWRSAMEQPSVIGLVAEHNPFHRGHGHQLEAARALLGPVPVIAVMSGSLTQRGELPLWDKWRRTRLALLGGVDLVLELPAAGSLQSAQGFAFFGVESLAATGLVTHLSFGCEARDPKLLLQLAREDFSPGEWAAALSGGLSYAGAAEQLACRRNLAYQGLFSGSNNLLALEYLKALKGHPEIQPLPIRREGTLYGSAALEKGTWPSATAFRKEVAERGFTRAAEEALPPALRPLCRGWCQAGLDLGAREDRLDTLLAFALEKGSPADLAAFTQVSEGLEDRIWKCRRAVSFDGLVDQVRTRRYSPSRIRRILWQFLLSGPDCPFRQGAQEGPQYLRVLGFTDRGRQLLRAMKHTARLPLLTTIQKDTLAKAPSPAFRRQLQLDLRAQDLYQLVTEGKITDRDYKEKPVMLP</sequence>
<dbReference type="EC" id="6.3.4.-" evidence="2"/>
<dbReference type="Gene3D" id="3.40.50.620">
    <property type="entry name" value="HUPs"/>
    <property type="match status" value="1"/>
</dbReference>
<comment type="caution">
    <text evidence="2">Lacks conserved residue(s) required for the propagation of feature annotation.</text>
</comment>
<feature type="binding site" evidence="2">
    <location>
        <position position="156"/>
    </location>
    <ligand>
        <name>ATP</name>
        <dbReference type="ChEBI" id="CHEBI:30616"/>
    </ligand>
</feature>
<dbReference type="OrthoDB" id="9769796at2"/>
<feature type="binding site" evidence="2">
    <location>
        <position position="235"/>
    </location>
    <ligand>
        <name>ATP</name>
        <dbReference type="ChEBI" id="CHEBI:30616"/>
    </ligand>
</feature>
<keyword evidence="2" id="KW-0067">ATP-binding</keyword>